<comment type="pathway">
    <text evidence="8 12 14">Amino-acid biosynthesis; L-lysine biosynthesis via DAP pathway; L-lysine from DL-2,6-diaminopimelate: step 1/1.</text>
</comment>
<dbReference type="GO" id="GO:0030170">
    <property type="term" value="F:pyridoxal phosphate binding"/>
    <property type="evidence" value="ECO:0007669"/>
    <property type="project" value="UniProtKB-UniRule"/>
</dbReference>
<feature type="binding site" evidence="12">
    <location>
        <position position="375"/>
    </location>
    <ligand>
        <name>pyridoxal 5'-phosphate</name>
        <dbReference type="ChEBI" id="CHEBI:597326"/>
    </ligand>
</feature>
<evidence type="ECO:0000256" key="12">
    <source>
        <dbReference type="HAMAP-Rule" id="MF_02120"/>
    </source>
</evidence>
<evidence type="ECO:0000256" key="3">
    <source>
        <dbReference type="ARBA" id="ARBA00022793"/>
    </source>
</evidence>
<dbReference type="InterPro" id="IPR022653">
    <property type="entry name" value="De-COase2_pyr-phos_BS"/>
</dbReference>
<evidence type="ECO:0000259" key="16">
    <source>
        <dbReference type="Pfam" id="PF02784"/>
    </source>
</evidence>
<dbReference type="PROSITE" id="PS00879">
    <property type="entry name" value="ODR_DC_2_2"/>
    <property type="match status" value="1"/>
</dbReference>
<feature type="modified residue" description="N6-(pyridoxal phosphate)lysine" evidence="12 13">
    <location>
        <position position="60"/>
    </location>
</feature>
<dbReference type="Pfam" id="PF00278">
    <property type="entry name" value="Orn_DAP_Arg_deC"/>
    <property type="match status" value="1"/>
</dbReference>
<dbReference type="EC" id="4.1.1.20" evidence="10 12"/>
<dbReference type="PRINTS" id="PR01179">
    <property type="entry name" value="ODADCRBXLASE"/>
</dbReference>
<dbReference type="InterPro" id="IPR029066">
    <property type="entry name" value="PLP-binding_barrel"/>
</dbReference>
<feature type="binding site" evidence="12">
    <location>
        <position position="348"/>
    </location>
    <ligand>
        <name>substrate</name>
    </ligand>
</feature>
<dbReference type="Gene3D" id="2.40.37.10">
    <property type="entry name" value="Lyase, Ornithine Decarboxylase, Chain A, domain 1"/>
    <property type="match status" value="1"/>
</dbReference>
<evidence type="ECO:0000256" key="5">
    <source>
        <dbReference type="ARBA" id="ARBA00023154"/>
    </source>
</evidence>
<dbReference type="EMBL" id="CP014226">
    <property type="protein sequence ID" value="AMD02536.1"/>
    <property type="molecule type" value="Genomic_DNA"/>
</dbReference>
<keyword evidence="4 12" id="KW-0663">Pyridoxal phosphate</keyword>
<feature type="binding site" evidence="12">
    <location>
        <position position="316"/>
    </location>
    <ligand>
        <name>substrate</name>
    </ligand>
</feature>
<evidence type="ECO:0000256" key="13">
    <source>
        <dbReference type="PIRSR" id="PIRSR600183-50"/>
    </source>
</evidence>
<dbReference type="KEGG" id="hco:LOKO_03496"/>
<comment type="cofactor">
    <cofactor evidence="1 12 13 14">
        <name>pyridoxal 5'-phosphate</name>
        <dbReference type="ChEBI" id="CHEBI:597326"/>
    </cofactor>
</comment>
<comment type="subunit">
    <text evidence="12">Homodimer.</text>
</comment>
<dbReference type="InterPro" id="IPR009006">
    <property type="entry name" value="Ala_racemase/Decarboxylase_C"/>
</dbReference>
<dbReference type="UniPathway" id="UPA00034">
    <property type="reaction ID" value="UER00027"/>
</dbReference>
<name>A0A0X8HH60_9GAMM</name>
<dbReference type="STRING" id="507626.LOKO_03496"/>
<keyword evidence="3 12" id="KW-0210">Decarboxylase</keyword>
<dbReference type="InterPro" id="IPR000183">
    <property type="entry name" value="Orn/DAP/Arg_de-COase"/>
</dbReference>
<evidence type="ECO:0000256" key="11">
    <source>
        <dbReference type="ARBA" id="ARBA00074972"/>
    </source>
</evidence>
<dbReference type="PROSITE" id="PS00878">
    <property type="entry name" value="ODR_DC_2_1"/>
    <property type="match status" value="1"/>
</dbReference>
<feature type="binding site" evidence="12">
    <location>
        <position position="280"/>
    </location>
    <ligand>
        <name>substrate</name>
    </ligand>
</feature>
<feature type="domain" description="Orn/DAP/Arg decarboxylase 2 N-terminal" evidence="16">
    <location>
        <begin position="35"/>
        <end position="284"/>
    </location>
</feature>
<sequence length="427" mass="46279">MDHFEYRDGVLYGEEVPLSRVADEVGTPCYVYSKATLARHFRAYTEALGSHPHLICYAVKANSNLAVLGLLARLGAGFDIVSVGELERVLAAGGDPGKVVFSGVAKQAAEMTRALEVGIKCFNVESRPELERLSAVAQRLGKVAPVSLRVNPDVDAGTHPYISTGLKGNKFGIPVDEALAVYELASTLPGIEIVGLDCHIGSQLTELAPFLDALDRLLLLLERLRERGITVEHLDLGGGLGVPYRDERPPQPFDYAASLLERLGQWPHGANLTLLFEPGRSIAANAGVLLTQVEYLKHGETKNFAIIDAGMNDLIRPSLYQAWQAIIPVDARHPRDSALYDVVGPVCETSDFLGKDRELAIAPGDLLAVRSAGAYGFTMASNYNSRPRPAEVMVDGDTYHVVRQRESIEDLWAGESLLPDDAAGETR</sequence>
<dbReference type="GO" id="GO:0008836">
    <property type="term" value="F:diaminopimelate decarboxylase activity"/>
    <property type="evidence" value="ECO:0007669"/>
    <property type="project" value="UniProtKB-UniRule"/>
</dbReference>
<evidence type="ECO:0000256" key="6">
    <source>
        <dbReference type="ARBA" id="ARBA00023239"/>
    </source>
</evidence>
<dbReference type="PRINTS" id="PR01181">
    <property type="entry name" value="DAPDCRBXLASE"/>
</dbReference>
<evidence type="ECO:0000256" key="14">
    <source>
        <dbReference type="RuleBase" id="RU003738"/>
    </source>
</evidence>
<evidence type="ECO:0000256" key="2">
    <source>
        <dbReference type="ARBA" id="ARBA00022605"/>
    </source>
</evidence>
<keyword evidence="6 12" id="KW-0456">Lyase</keyword>
<evidence type="ECO:0000256" key="9">
    <source>
        <dbReference type="ARBA" id="ARBA00060983"/>
    </source>
</evidence>
<dbReference type="FunFam" id="2.40.37.10:FF:000003">
    <property type="entry name" value="Diaminopimelate decarboxylase"/>
    <property type="match status" value="1"/>
</dbReference>
<comment type="catalytic activity">
    <reaction evidence="7 12 14">
        <text>meso-2,6-diaminopimelate + H(+) = L-lysine + CO2</text>
        <dbReference type="Rhea" id="RHEA:15101"/>
        <dbReference type="ChEBI" id="CHEBI:15378"/>
        <dbReference type="ChEBI" id="CHEBI:16526"/>
        <dbReference type="ChEBI" id="CHEBI:32551"/>
        <dbReference type="ChEBI" id="CHEBI:57791"/>
        <dbReference type="EC" id="4.1.1.20"/>
    </reaction>
</comment>
<dbReference type="FunFam" id="3.20.20.10:FF:000003">
    <property type="entry name" value="Diaminopimelate decarboxylase"/>
    <property type="match status" value="1"/>
</dbReference>
<evidence type="ECO:0000256" key="4">
    <source>
        <dbReference type="ARBA" id="ARBA00022898"/>
    </source>
</evidence>
<dbReference type="SUPFAM" id="SSF51419">
    <property type="entry name" value="PLP-binding barrel"/>
    <property type="match status" value="1"/>
</dbReference>
<feature type="active site" description="Proton donor" evidence="13">
    <location>
        <position position="347"/>
    </location>
</feature>
<feature type="domain" description="Orn/DAP/Arg decarboxylase 2 C-terminal" evidence="15">
    <location>
        <begin position="29"/>
        <end position="373"/>
    </location>
</feature>
<comment type="similarity">
    <text evidence="9 12">Belongs to the Orn/Lys/Arg decarboxylase class-II family. LysA subfamily.</text>
</comment>
<evidence type="ECO:0000256" key="8">
    <source>
        <dbReference type="ARBA" id="ARBA00060643"/>
    </source>
</evidence>
<dbReference type="PANTHER" id="PTHR43727:SF2">
    <property type="entry name" value="GROUP IV DECARBOXYLASE"/>
    <property type="match status" value="1"/>
</dbReference>
<reference evidence="17 18" key="2">
    <citation type="submission" date="2016-02" db="EMBL/GenBank/DDBJ databases">
        <authorList>
            <person name="Wen L."/>
            <person name="He K."/>
            <person name="Yang H."/>
        </authorList>
    </citation>
    <scope>NUCLEOTIDE SEQUENCE [LARGE SCALE GENOMIC DNA]</scope>
    <source>
        <strain evidence="17 18">AGD 8-3</strain>
    </source>
</reference>
<evidence type="ECO:0000313" key="18">
    <source>
        <dbReference type="Proteomes" id="UP000063387"/>
    </source>
</evidence>
<dbReference type="InterPro" id="IPR022644">
    <property type="entry name" value="De-COase2_N"/>
</dbReference>
<keyword evidence="18" id="KW-1185">Reference proteome</keyword>
<gene>
    <name evidence="12 17" type="primary">lysA</name>
    <name evidence="17" type="ORF">LOKO_03496</name>
</gene>
<dbReference type="NCBIfam" id="TIGR01048">
    <property type="entry name" value="lysA"/>
    <property type="match status" value="1"/>
</dbReference>
<evidence type="ECO:0000256" key="1">
    <source>
        <dbReference type="ARBA" id="ARBA00001933"/>
    </source>
</evidence>
<feature type="binding site" evidence="12">
    <location>
        <position position="239"/>
    </location>
    <ligand>
        <name>pyridoxal 5'-phosphate</name>
        <dbReference type="ChEBI" id="CHEBI:597326"/>
    </ligand>
</feature>
<reference evidence="17 18" key="1">
    <citation type="journal article" date="2016" name="Genome Announc.">
        <title>Draft Genome Sequence of 'Halomonas chromatireducens' Strain AGD 8-3, a Haloalkaliphilic Chromate- and Selenite-Reducing Gammaproteobacterium.</title>
        <authorList>
            <person name="Sharko F.S."/>
            <person name="Shapovalova A.A."/>
            <person name="Tsygankova S.V."/>
            <person name="Komova A.V."/>
            <person name="Boulygina E.S."/>
            <person name="Teslyuk A.B."/>
            <person name="Gotovtsev P.M."/>
            <person name="Namsaraev Z.B."/>
            <person name="Khijniak T.V."/>
            <person name="Nedoluzhko A.V."/>
            <person name="Vasilov R.G."/>
        </authorList>
    </citation>
    <scope>NUCLEOTIDE SEQUENCE [LARGE SCALE GENOMIC DNA]</scope>
    <source>
        <strain evidence="17 18">AGD 8-3</strain>
    </source>
</reference>
<evidence type="ECO:0000313" key="17">
    <source>
        <dbReference type="EMBL" id="AMD02536.1"/>
    </source>
</evidence>
<dbReference type="OrthoDB" id="9802241at2"/>
<dbReference type="HAMAP" id="MF_02120">
    <property type="entry name" value="LysA"/>
    <property type="match status" value="1"/>
</dbReference>
<dbReference type="Gene3D" id="3.20.20.10">
    <property type="entry name" value="Alanine racemase"/>
    <property type="match status" value="1"/>
</dbReference>
<proteinExistence type="inferred from homology"/>
<dbReference type="PANTHER" id="PTHR43727">
    <property type="entry name" value="DIAMINOPIMELATE DECARBOXYLASE"/>
    <property type="match status" value="1"/>
</dbReference>
<feature type="binding site" evidence="12">
    <location>
        <begin position="277"/>
        <end position="280"/>
    </location>
    <ligand>
        <name>pyridoxal 5'-phosphate</name>
        <dbReference type="ChEBI" id="CHEBI:597326"/>
    </ligand>
</feature>
<accession>A0A0X8HH60</accession>
<protein>
    <recommendedName>
        <fullName evidence="11 12">Diaminopimelate decarboxylase</fullName>
        <shortName evidence="12">DAP decarboxylase</shortName>
        <shortName evidence="12">DAPDC</shortName>
        <ecNumber evidence="10 12">4.1.1.20</ecNumber>
    </recommendedName>
</protein>
<keyword evidence="5 12" id="KW-0457">Lysine biosynthesis</keyword>
<dbReference type="InterPro" id="IPR022643">
    <property type="entry name" value="De-COase2_C"/>
</dbReference>
<dbReference type="SUPFAM" id="SSF50621">
    <property type="entry name" value="Alanine racemase C-terminal domain-like"/>
    <property type="match status" value="1"/>
</dbReference>
<dbReference type="AlphaFoldDB" id="A0A0X8HH60"/>
<evidence type="ECO:0000259" key="15">
    <source>
        <dbReference type="Pfam" id="PF00278"/>
    </source>
</evidence>
<dbReference type="Proteomes" id="UP000063387">
    <property type="component" value="Chromosome"/>
</dbReference>
<evidence type="ECO:0000256" key="10">
    <source>
        <dbReference type="ARBA" id="ARBA00066427"/>
    </source>
</evidence>
<evidence type="ECO:0000256" key="7">
    <source>
        <dbReference type="ARBA" id="ARBA00050464"/>
    </source>
</evidence>
<dbReference type="PATRIC" id="fig|507626.3.peg.3496"/>
<keyword evidence="2 12" id="KW-0028">Amino-acid biosynthesis</keyword>
<dbReference type="RefSeq" id="WP_066451920.1">
    <property type="nucleotide sequence ID" value="NZ_CP014226.1"/>
</dbReference>
<dbReference type="CDD" id="cd06828">
    <property type="entry name" value="PLPDE_III_DapDC"/>
    <property type="match status" value="1"/>
</dbReference>
<dbReference type="GO" id="GO:0009089">
    <property type="term" value="P:lysine biosynthetic process via diaminopimelate"/>
    <property type="evidence" value="ECO:0007669"/>
    <property type="project" value="UniProtKB-UniRule"/>
</dbReference>
<comment type="function">
    <text evidence="12">Specifically catalyzes the decarboxylation of meso-diaminopimelate (meso-DAP) to L-lysine.</text>
</comment>
<dbReference type="Pfam" id="PF02784">
    <property type="entry name" value="Orn_Arg_deC_N"/>
    <property type="match status" value="1"/>
</dbReference>
<feature type="binding site" evidence="12">
    <location>
        <position position="375"/>
    </location>
    <ligand>
        <name>substrate</name>
    </ligand>
</feature>
<dbReference type="InterPro" id="IPR002986">
    <property type="entry name" value="DAP_deCOOHase_LysA"/>
</dbReference>
<dbReference type="InterPro" id="IPR022657">
    <property type="entry name" value="De-COase2_CS"/>
</dbReference>
<feature type="binding site" evidence="12">
    <location>
        <position position="320"/>
    </location>
    <ligand>
        <name>substrate</name>
    </ligand>
</feature>
<organism evidence="17 18">
    <name type="scientific">Halomonas chromatireducens</name>
    <dbReference type="NCBI Taxonomy" id="507626"/>
    <lineage>
        <taxon>Bacteria</taxon>
        <taxon>Pseudomonadati</taxon>
        <taxon>Pseudomonadota</taxon>
        <taxon>Gammaproteobacteria</taxon>
        <taxon>Oceanospirillales</taxon>
        <taxon>Halomonadaceae</taxon>
        <taxon>Halomonas</taxon>
    </lineage>
</organism>